<organism evidence="1">
    <name type="scientific">marine sediment metagenome</name>
    <dbReference type="NCBI Taxonomy" id="412755"/>
    <lineage>
        <taxon>unclassified sequences</taxon>
        <taxon>metagenomes</taxon>
        <taxon>ecological metagenomes</taxon>
    </lineage>
</organism>
<gene>
    <name evidence="1" type="ORF">LCGC14_1048820</name>
</gene>
<comment type="caution">
    <text evidence="1">The sequence shown here is derived from an EMBL/GenBank/DDBJ whole genome shotgun (WGS) entry which is preliminary data.</text>
</comment>
<evidence type="ECO:0000313" key="1">
    <source>
        <dbReference type="EMBL" id="KKN09214.1"/>
    </source>
</evidence>
<name>A0A0F9MTV8_9ZZZZ</name>
<dbReference type="AlphaFoldDB" id="A0A0F9MTV8"/>
<accession>A0A0F9MTV8</accession>
<dbReference type="EMBL" id="LAZR01004373">
    <property type="protein sequence ID" value="KKN09214.1"/>
    <property type="molecule type" value="Genomic_DNA"/>
</dbReference>
<sequence length="193" mass="21388">MKRFIGLICFLILLFAQTVFADDEFTIWTNQTFLPANGVSFVDQELIATSNEIMNLSDYSSLNIIIKYETLVPDESTGAATYTVQAVIENSIVGNWIPILTQSQGIKNTKSFPVRILTMIPEFNMVRQPGNNYGIQAGLKKLARVTIAAGHLTSKFRVKLFHKDDQGGFPLTSITVSAFGRMFGREFVPAGTP</sequence>
<reference evidence="1" key="1">
    <citation type="journal article" date="2015" name="Nature">
        <title>Complex archaea that bridge the gap between prokaryotes and eukaryotes.</title>
        <authorList>
            <person name="Spang A."/>
            <person name="Saw J.H."/>
            <person name="Jorgensen S.L."/>
            <person name="Zaremba-Niedzwiedzka K."/>
            <person name="Martijn J."/>
            <person name="Lind A.E."/>
            <person name="van Eijk R."/>
            <person name="Schleper C."/>
            <person name="Guy L."/>
            <person name="Ettema T.J."/>
        </authorList>
    </citation>
    <scope>NUCLEOTIDE SEQUENCE</scope>
</reference>
<proteinExistence type="predicted"/>
<protein>
    <submittedName>
        <fullName evidence="1">Uncharacterized protein</fullName>
    </submittedName>
</protein>